<dbReference type="GO" id="GO:0046983">
    <property type="term" value="F:protein dimerization activity"/>
    <property type="evidence" value="ECO:0007669"/>
    <property type="project" value="InterPro"/>
</dbReference>
<accession>A0A1H6JY19</accession>
<dbReference type="SMART" id="SM00529">
    <property type="entry name" value="HTH_DTXR"/>
    <property type="match status" value="1"/>
</dbReference>
<dbReference type="GO" id="GO:0003677">
    <property type="term" value="F:DNA binding"/>
    <property type="evidence" value="ECO:0007669"/>
    <property type="project" value="InterPro"/>
</dbReference>
<dbReference type="RefSeq" id="WP_092818026.1">
    <property type="nucleotide sequence ID" value="NZ_FNWU01000028.1"/>
</dbReference>
<dbReference type="InterPro" id="IPR022687">
    <property type="entry name" value="HTH_DTXR"/>
</dbReference>
<dbReference type="InterPro" id="IPR036421">
    <property type="entry name" value="Fe_dep_repressor_sf"/>
</dbReference>
<dbReference type="Pfam" id="PF01325">
    <property type="entry name" value="Fe_dep_repress"/>
    <property type="match status" value="1"/>
</dbReference>
<evidence type="ECO:0000259" key="1">
    <source>
        <dbReference type="PROSITE" id="PS50944"/>
    </source>
</evidence>
<dbReference type="InterPro" id="IPR022689">
    <property type="entry name" value="Iron_dep_repressor"/>
</dbReference>
<dbReference type="SUPFAM" id="SSF46785">
    <property type="entry name" value="Winged helix' DNA-binding domain"/>
    <property type="match status" value="1"/>
</dbReference>
<reference evidence="2 3" key="1">
    <citation type="submission" date="2016-10" db="EMBL/GenBank/DDBJ databases">
        <authorList>
            <person name="de Groot N.N."/>
        </authorList>
    </citation>
    <scope>NUCLEOTIDE SEQUENCE [LARGE SCALE GENOMIC DNA]</scope>
    <source>
        <strain evidence="2 3">IBRC-M10418</strain>
    </source>
</reference>
<dbReference type="GO" id="GO:0003700">
    <property type="term" value="F:DNA-binding transcription factor activity"/>
    <property type="evidence" value="ECO:0007669"/>
    <property type="project" value="InterPro"/>
</dbReference>
<evidence type="ECO:0000313" key="3">
    <source>
        <dbReference type="Proteomes" id="UP000199215"/>
    </source>
</evidence>
<dbReference type="InterPro" id="IPR050536">
    <property type="entry name" value="DtxR_MntR_Metal-Reg"/>
</dbReference>
<evidence type="ECO:0000313" key="2">
    <source>
        <dbReference type="EMBL" id="SEH67363.1"/>
    </source>
</evidence>
<dbReference type="PANTHER" id="PTHR33238">
    <property type="entry name" value="IRON (METAL) DEPENDENT REPRESSOR, DTXR FAMILY"/>
    <property type="match status" value="1"/>
</dbReference>
<dbReference type="Gene3D" id="1.10.10.10">
    <property type="entry name" value="Winged helix-like DNA-binding domain superfamily/Winged helix DNA-binding domain"/>
    <property type="match status" value="1"/>
</dbReference>
<sequence>MSGADQYVLAVYIESQRNGAPVSSGAVADRLDKSPPSVTEMLQRLDDRGLVGYEPYEGATLTDAGRDRATDLHESYVTLSWFFRSVLDLETHESEAMELAGVFDPSVADRLTTVLAVEELEKEDGI</sequence>
<keyword evidence="3" id="KW-1185">Reference proteome</keyword>
<dbReference type="GO" id="GO:0046914">
    <property type="term" value="F:transition metal ion binding"/>
    <property type="evidence" value="ECO:0007669"/>
    <property type="project" value="InterPro"/>
</dbReference>
<dbReference type="OrthoDB" id="266552at2157"/>
<proteinExistence type="predicted"/>
<dbReference type="AlphaFoldDB" id="A0A1H6JY19"/>
<dbReference type="InterPro" id="IPR036390">
    <property type="entry name" value="WH_DNA-bd_sf"/>
</dbReference>
<dbReference type="EMBL" id="FNWU01000028">
    <property type="protein sequence ID" value="SEH67363.1"/>
    <property type="molecule type" value="Genomic_DNA"/>
</dbReference>
<dbReference type="Proteomes" id="UP000199215">
    <property type="component" value="Unassembled WGS sequence"/>
</dbReference>
<dbReference type="InterPro" id="IPR036388">
    <property type="entry name" value="WH-like_DNA-bd_sf"/>
</dbReference>
<dbReference type="STRING" id="1267564.SAMN05192561_12810"/>
<feature type="domain" description="HTH dtxR-type" evidence="1">
    <location>
        <begin position="1"/>
        <end position="62"/>
    </location>
</feature>
<protein>
    <submittedName>
        <fullName evidence="2">Iron (Metal) dependent repressor, DtxR family</fullName>
    </submittedName>
</protein>
<dbReference type="PANTHER" id="PTHR33238:SF7">
    <property type="entry name" value="IRON-DEPENDENT TRANSCRIPTIONAL REGULATOR"/>
    <property type="match status" value="1"/>
</dbReference>
<dbReference type="PROSITE" id="PS50944">
    <property type="entry name" value="HTH_DTXR"/>
    <property type="match status" value="1"/>
</dbReference>
<gene>
    <name evidence="2" type="ORF">SAMN05192561_12810</name>
</gene>
<dbReference type="SUPFAM" id="SSF47979">
    <property type="entry name" value="Iron-dependent repressor protein, dimerization domain"/>
    <property type="match status" value="1"/>
</dbReference>
<organism evidence="2 3">
    <name type="scientific">Halopenitus malekzadehii</name>
    <dbReference type="NCBI Taxonomy" id="1267564"/>
    <lineage>
        <taxon>Archaea</taxon>
        <taxon>Methanobacteriati</taxon>
        <taxon>Methanobacteriota</taxon>
        <taxon>Stenosarchaea group</taxon>
        <taxon>Halobacteria</taxon>
        <taxon>Halobacteriales</taxon>
        <taxon>Haloferacaceae</taxon>
        <taxon>Halopenitus</taxon>
    </lineage>
</organism>
<name>A0A1H6JY19_9EURY</name>